<dbReference type="STRING" id="1901.BB341_15955"/>
<dbReference type="OrthoDB" id="4133109at2"/>
<gene>
    <name evidence="2" type="ORF">SCLAV_2504</name>
</gene>
<dbReference type="Proteomes" id="UP000002357">
    <property type="component" value="Chromosome"/>
</dbReference>
<evidence type="ECO:0000256" key="1">
    <source>
        <dbReference type="SAM" id="MobiDB-lite"/>
    </source>
</evidence>
<proteinExistence type="predicted"/>
<name>E2Q8T8_STRCL</name>
<dbReference type="AlphaFoldDB" id="E2Q8T8"/>
<reference evidence="2 3" key="1">
    <citation type="journal article" date="2010" name="Genome Biol. Evol.">
        <title>The sequence of a 1.8-mb bacterial linear plasmid reveals a rich evolutionary reservoir of secondary metabolic pathways.</title>
        <authorList>
            <person name="Medema M.H."/>
            <person name="Trefzer A."/>
            <person name="Kovalchuk A."/>
            <person name="van den Berg M."/>
            <person name="Mueller U."/>
            <person name="Heijne W."/>
            <person name="Wu L."/>
            <person name="Alam M.T."/>
            <person name="Ronning C.M."/>
            <person name="Nierman W.C."/>
            <person name="Bovenberg R.A.L."/>
            <person name="Breitling R."/>
            <person name="Takano E."/>
        </authorList>
    </citation>
    <scope>NUCLEOTIDE SEQUENCE [LARGE SCALE GENOMIC DNA]</scope>
    <source>
        <strain evidence="3">ATCC 27064 / DSM 738 / JCM 4710 / NBRC 13307 / NCIMB 12785 / NRRL 3585 / VKM Ac-602</strain>
    </source>
</reference>
<keyword evidence="3" id="KW-1185">Reference proteome</keyword>
<evidence type="ECO:0000313" key="2">
    <source>
        <dbReference type="EMBL" id="EFG07576.1"/>
    </source>
</evidence>
<feature type="region of interest" description="Disordered" evidence="1">
    <location>
        <begin position="177"/>
        <end position="213"/>
    </location>
</feature>
<dbReference type="KEGG" id="sclf:BB341_15955"/>
<dbReference type="EMBL" id="CM000913">
    <property type="protein sequence ID" value="EFG07576.1"/>
    <property type="molecule type" value="Genomic_DNA"/>
</dbReference>
<accession>E2Q8T8</accession>
<organism evidence="2 3">
    <name type="scientific">Streptomyces clavuligerus</name>
    <dbReference type="NCBI Taxonomy" id="1901"/>
    <lineage>
        <taxon>Bacteria</taxon>
        <taxon>Bacillati</taxon>
        <taxon>Actinomycetota</taxon>
        <taxon>Actinomycetes</taxon>
        <taxon>Kitasatosporales</taxon>
        <taxon>Streptomycetaceae</taxon>
        <taxon>Streptomyces</taxon>
    </lineage>
</organism>
<sequence length="213" mass="23526">MSVDEPFIRLAASVEAGEKVLADWDAVSDSLCDADGWALDDRYDLRKQQRDADMWTLFAPYLDEGTALLVPAEDILPGLNQGQRFEQRWDQRLRTLREALDGGRRVHDEWLAVENALVPGHPRTDEVRAEALVERNAEGWHYSLTWTENADALVEIARAAEPLAGPILQESRTLRAQAALARSPQTGLSTPAPAPSPGPKTGSVPDRRGGRAR</sequence>
<evidence type="ECO:0000313" key="3">
    <source>
        <dbReference type="Proteomes" id="UP000002357"/>
    </source>
</evidence>
<protein>
    <submittedName>
        <fullName evidence="2">Uncharacterized protein</fullName>
    </submittedName>
</protein>